<gene>
    <name evidence="1" type="ORF">BDFB_011205</name>
</gene>
<dbReference type="PANTHER" id="PTHR33332">
    <property type="entry name" value="REVERSE TRANSCRIPTASE DOMAIN-CONTAINING PROTEIN"/>
    <property type="match status" value="1"/>
</dbReference>
<evidence type="ECO:0000313" key="2">
    <source>
        <dbReference type="Proteomes" id="UP000292052"/>
    </source>
</evidence>
<evidence type="ECO:0008006" key="3">
    <source>
        <dbReference type="Google" id="ProtNLM"/>
    </source>
</evidence>
<protein>
    <recommendedName>
        <fullName evidence="3">RVT 1 domain containing protein</fullName>
    </recommendedName>
</protein>
<name>A0A482W4L2_ASBVE</name>
<proteinExistence type="predicted"/>
<dbReference type="OrthoDB" id="6777438at2759"/>
<accession>A0A482W4L2</accession>
<dbReference type="AlphaFoldDB" id="A0A482W4L2"/>
<dbReference type="Proteomes" id="UP000292052">
    <property type="component" value="Unassembled WGS sequence"/>
</dbReference>
<comment type="caution">
    <text evidence="1">The sequence shown here is derived from an EMBL/GenBank/DDBJ whole genome shotgun (WGS) entry which is preliminary data.</text>
</comment>
<keyword evidence="2" id="KW-1185">Reference proteome</keyword>
<evidence type="ECO:0000313" key="1">
    <source>
        <dbReference type="EMBL" id="RZC40091.1"/>
    </source>
</evidence>
<reference evidence="1 2" key="1">
    <citation type="submission" date="2017-03" db="EMBL/GenBank/DDBJ databases">
        <title>Genome of the blue death feigning beetle - Asbolus verrucosus.</title>
        <authorList>
            <person name="Rider S.D."/>
        </authorList>
    </citation>
    <scope>NUCLEOTIDE SEQUENCE [LARGE SCALE GENOMIC DNA]</scope>
    <source>
        <strain evidence="1">Butters</strain>
        <tissue evidence="1">Head and leg muscle</tissue>
    </source>
</reference>
<organism evidence="1 2">
    <name type="scientific">Asbolus verrucosus</name>
    <name type="common">Desert ironclad beetle</name>
    <dbReference type="NCBI Taxonomy" id="1661398"/>
    <lineage>
        <taxon>Eukaryota</taxon>
        <taxon>Metazoa</taxon>
        <taxon>Ecdysozoa</taxon>
        <taxon>Arthropoda</taxon>
        <taxon>Hexapoda</taxon>
        <taxon>Insecta</taxon>
        <taxon>Pterygota</taxon>
        <taxon>Neoptera</taxon>
        <taxon>Endopterygota</taxon>
        <taxon>Coleoptera</taxon>
        <taxon>Polyphaga</taxon>
        <taxon>Cucujiformia</taxon>
        <taxon>Tenebrionidae</taxon>
        <taxon>Pimeliinae</taxon>
        <taxon>Asbolus</taxon>
    </lineage>
</organism>
<sequence>MSLNVNKCTVLSYTKSKNPITYNYVLNNAPVPRRTLIKDLGITFDIKLNFNNHVSNLVIFALKMLGFVIRTCKEFTNLSVLKTLYFTFIRSKLEFCTLIWFPIYNKQKLALELVERKFLKYLNYKSTGVWPP</sequence>
<dbReference type="EMBL" id="QDEB01028967">
    <property type="protein sequence ID" value="RZC40091.1"/>
    <property type="molecule type" value="Genomic_DNA"/>
</dbReference>